<dbReference type="AlphaFoldDB" id="A0A0P5CC37"/>
<feature type="compositionally biased region" description="Basic and acidic residues" evidence="1">
    <location>
        <begin position="38"/>
        <end position="48"/>
    </location>
</feature>
<feature type="compositionally biased region" description="Basic residues" evidence="1">
    <location>
        <begin position="160"/>
        <end position="173"/>
    </location>
</feature>
<reference evidence="2" key="2">
    <citation type="submission" date="2015-10" db="EMBL/GenBank/DDBJ databases">
        <authorList>
            <person name="Gilbert D.G."/>
        </authorList>
    </citation>
    <scope>NUCLEOTIDE SEQUENCE</scope>
</reference>
<evidence type="ECO:0000313" key="2">
    <source>
        <dbReference type="EMBL" id="JAJ16677.1"/>
    </source>
</evidence>
<accession>A0A0P5CC37</accession>
<sequence>MSKVEGLAHPRKQLTEKRVRFTTPPKEPQQPTAEADEPVTREETDQNRRYPLRIRKKRFALATTLLYSMVLSLTAHTPPAETRAQVITKTPATWWSMALLLAATRQTPIDGALEVKLSSHGVIFQSMGERFFSDSEWVVVTDVSFNQGEKVANELKMWHQQRRTTNRPKHKLRTYSATIHPTPRKLNNS</sequence>
<dbReference type="EMBL" id="GDIP01206725">
    <property type="protein sequence ID" value="JAJ16677.1"/>
    <property type="molecule type" value="Transcribed_RNA"/>
</dbReference>
<organism evidence="2">
    <name type="scientific">Daphnia magna</name>
    <dbReference type="NCBI Taxonomy" id="35525"/>
    <lineage>
        <taxon>Eukaryota</taxon>
        <taxon>Metazoa</taxon>
        <taxon>Ecdysozoa</taxon>
        <taxon>Arthropoda</taxon>
        <taxon>Crustacea</taxon>
        <taxon>Branchiopoda</taxon>
        <taxon>Diplostraca</taxon>
        <taxon>Cladocera</taxon>
        <taxon>Anomopoda</taxon>
        <taxon>Daphniidae</taxon>
        <taxon>Daphnia</taxon>
    </lineage>
</organism>
<feature type="region of interest" description="Disordered" evidence="1">
    <location>
        <begin position="160"/>
        <end position="189"/>
    </location>
</feature>
<feature type="compositionally biased region" description="Polar residues" evidence="1">
    <location>
        <begin position="175"/>
        <end position="189"/>
    </location>
</feature>
<feature type="region of interest" description="Disordered" evidence="1">
    <location>
        <begin position="1"/>
        <end position="48"/>
    </location>
</feature>
<reference evidence="2" key="1">
    <citation type="submission" date="2015-10" db="EMBL/GenBank/DDBJ databases">
        <title>Daphnia magna gene sets from two clonal populations assembled and annotated with EvidentialGene.</title>
        <authorList>
            <person name="Gilbert D."/>
            <person name="Podicheti R."/>
            <person name="Orsini L."/>
            <person name="Colbourne J."/>
            <person name="Pfrender M."/>
        </authorList>
    </citation>
    <scope>NUCLEOTIDE SEQUENCE</scope>
</reference>
<name>A0A0P5CC37_9CRUS</name>
<evidence type="ECO:0000256" key="1">
    <source>
        <dbReference type="SAM" id="MobiDB-lite"/>
    </source>
</evidence>
<protein>
    <submittedName>
        <fullName evidence="2">Uncharacterized protein</fullName>
    </submittedName>
</protein>
<proteinExistence type="predicted"/>